<dbReference type="CDD" id="cd00448">
    <property type="entry name" value="YjgF_YER057c_UK114_family"/>
    <property type="match status" value="1"/>
</dbReference>
<comment type="caution">
    <text evidence="2">The sequence shown here is derived from an EMBL/GenBank/DDBJ whole genome shotgun (WGS) entry which is preliminary data.</text>
</comment>
<dbReference type="GO" id="GO:0005829">
    <property type="term" value="C:cytosol"/>
    <property type="evidence" value="ECO:0007669"/>
    <property type="project" value="TreeGrafter"/>
</dbReference>
<dbReference type="PANTHER" id="PTHR11803:SF58">
    <property type="entry name" value="PROTEIN HMF1-RELATED"/>
    <property type="match status" value="1"/>
</dbReference>
<dbReference type="Proteomes" id="UP000033202">
    <property type="component" value="Unassembled WGS sequence"/>
</dbReference>
<dbReference type="GO" id="GO:0019239">
    <property type="term" value="F:deaminase activity"/>
    <property type="evidence" value="ECO:0007669"/>
    <property type="project" value="TreeGrafter"/>
</dbReference>
<dbReference type="Pfam" id="PF01042">
    <property type="entry name" value="Ribonuc_L-PSP"/>
    <property type="match status" value="1"/>
</dbReference>
<gene>
    <name evidence="2" type="ORF">SCH01S_45_00530</name>
</gene>
<protein>
    <submittedName>
        <fullName evidence="2">Uncharacterized protein</fullName>
    </submittedName>
</protein>
<proteinExistence type="inferred from homology"/>
<evidence type="ECO:0000313" key="3">
    <source>
        <dbReference type="Proteomes" id="UP000033202"/>
    </source>
</evidence>
<dbReference type="EMBL" id="BBWU01000045">
    <property type="protein sequence ID" value="GAO40210.1"/>
    <property type="molecule type" value="Genomic_DNA"/>
</dbReference>
<comment type="similarity">
    <text evidence="1">Belongs to the RutC family.</text>
</comment>
<dbReference type="SUPFAM" id="SSF55298">
    <property type="entry name" value="YjgF-like"/>
    <property type="match status" value="1"/>
</dbReference>
<name>A0A0E9MSV3_9SPHN</name>
<dbReference type="STRING" id="1219043.SCH01S_45_00530"/>
<keyword evidence="3" id="KW-1185">Reference proteome</keyword>
<dbReference type="InterPro" id="IPR035959">
    <property type="entry name" value="RutC-like_sf"/>
</dbReference>
<sequence length="128" mass="13706">MDDRIELIQSPEMPPPGGHYSAATAFGDLVFVSGQLPVLADGTHDPTAPFDDQARRAVGNLLAVLRAAGSSPERVLKVTAYVAGIDHWPAFNRVFAELFGDARPARAIVPVPPLHHGYLVEVEAIATR</sequence>
<reference evidence="2 3" key="1">
    <citation type="submission" date="2015-04" db="EMBL/GenBank/DDBJ databases">
        <title>Whole genome shotgun sequence of Sphingomonas changbaiensis NBRC 104936.</title>
        <authorList>
            <person name="Katano-Makiyama Y."/>
            <person name="Hosoyama A."/>
            <person name="Hashimoto M."/>
            <person name="Noguchi M."/>
            <person name="Tsuchikane K."/>
            <person name="Ohji S."/>
            <person name="Yamazoe A."/>
            <person name="Ichikawa N."/>
            <person name="Kimura A."/>
            <person name="Fujita N."/>
        </authorList>
    </citation>
    <scope>NUCLEOTIDE SEQUENCE [LARGE SCALE GENOMIC DNA]</scope>
    <source>
        <strain evidence="2 3">NBRC 104936</strain>
    </source>
</reference>
<accession>A0A0E9MSV3</accession>
<dbReference type="PANTHER" id="PTHR11803">
    <property type="entry name" value="2-IMINOBUTANOATE/2-IMINOPROPANOATE DEAMINASE RIDA"/>
    <property type="match status" value="1"/>
</dbReference>
<dbReference type="InterPro" id="IPR006175">
    <property type="entry name" value="YjgF/YER057c/UK114"/>
</dbReference>
<dbReference type="Gene3D" id="3.30.1330.40">
    <property type="entry name" value="RutC-like"/>
    <property type="match status" value="1"/>
</dbReference>
<evidence type="ECO:0000313" key="2">
    <source>
        <dbReference type="EMBL" id="GAO40210.1"/>
    </source>
</evidence>
<evidence type="ECO:0000256" key="1">
    <source>
        <dbReference type="ARBA" id="ARBA00010552"/>
    </source>
</evidence>
<organism evidence="2 3">
    <name type="scientific">Sphingomonas changbaiensis NBRC 104936</name>
    <dbReference type="NCBI Taxonomy" id="1219043"/>
    <lineage>
        <taxon>Bacteria</taxon>
        <taxon>Pseudomonadati</taxon>
        <taxon>Pseudomonadota</taxon>
        <taxon>Alphaproteobacteria</taxon>
        <taxon>Sphingomonadales</taxon>
        <taxon>Sphingomonadaceae</taxon>
        <taxon>Sphingomonas</taxon>
    </lineage>
</organism>
<dbReference type="AlphaFoldDB" id="A0A0E9MSV3"/>